<comment type="caution">
    <text evidence="1">The sequence shown here is derived from an EMBL/GenBank/DDBJ whole genome shotgun (WGS) entry which is preliminary data.</text>
</comment>
<dbReference type="EMBL" id="BAABHB010000004">
    <property type="protein sequence ID" value="GAA4405845.1"/>
    <property type="molecule type" value="Genomic_DNA"/>
</dbReference>
<keyword evidence="2" id="KW-1185">Reference proteome</keyword>
<gene>
    <name evidence="1" type="ORF">GCM10023187_24660</name>
</gene>
<accession>A0ABP8KF76</accession>
<evidence type="ECO:0000313" key="2">
    <source>
        <dbReference type="Proteomes" id="UP001500936"/>
    </source>
</evidence>
<dbReference type="RefSeq" id="WP_345267481.1">
    <property type="nucleotide sequence ID" value="NZ_BAABHB010000004.1"/>
</dbReference>
<reference evidence="2" key="1">
    <citation type="journal article" date="2019" name="Int. J. Syst. Evol. Microbiol.">
        <title>The Global Catalogue of Microorganisms (GCM) 10K type strain sequencing project: providing services to taxonomists for standard genome sequencing and annotation.</title>
        <authorList>
            <consortium name="The Broad Institute Genomics Platform"/>
            <consortium name="The Broad Institute Genome Sequencing Center for Infectious Disease"/>
            <person name="Wu L."/>
            <person name="Ma J."/>
        </authorList>
    </citation>
    <scope>NUCLEOTIDE SEQUENCE [LARGE SCALE GENOMIC DNA]</scope>
    <source>
        <strain evidence="2">JCM 17925</strain>
    </source>
</reference>
<organism evidence="1 2">
    <name type="scientific">Nibrella viscosa</name>
    <dbReference type="NCBI Taxonomy" id="1084524"/>
    <lineage>
        <taxon>Bacteria</taxon>
        <taxon>Pseudomonadati</taxon>
        <taxon>Bacteroidota</taxon>
        <taxon>Cytophagia</taxon>
        <taxon>Cytophagales</taxon>
        <taxon>Spirosomataceae</taxon>
        <taxon>Nibrella</taxon>
    </lineage>
</organism>
<evidence type="ECO:0000313" key="1">
    <source>
        <dbReference type="EMBL" id="GAA4405845.1"/>
    </source>
</evidence>
<sequence length="131" mass="14828">MPVVKRLLAFVLSLLLLTSSMVPRMGADQSVRLSALLTHYQEHKQELGQELSFLDFLIMHYASDSHHHKSPHHNHSRLPSFDSGAGGFVFAPVFSWSHELIAIFIQSTPYFGVPSWNARQVSFCLLQPPRC</sequence>
<dbReference type="Proteomes" id="UP001500936">
    <property type="component" value="Unassembled WGS sequence"/>
</dbReference>
<name>A0ABP8KF76_9BACT</name>
<proteinExistence type="predicted"/>
<protein>
    <submittedName>
        <fullName evidence="1">Uncharacterized protein</fullName>
    </submittedName>
</protein>